<feature type="transmembrane region" description="Helical" evidence="1">
    <location>
        <begin position="129"/>
        <end position="154"/>
    </location>
</feature>
<comment type="caution">
    <text evidence="2">The sequence shown here is derived from an EMBL/GenBank/DDBJ whole genome shotgun (WGS) entry which is preliminary data.</text>
</comment>
<keyword evidence="3" id="KW-1185">Reference proteome</keyword>
<name>A0ABN1WKX7_9ACTN</name>
<proteinExistence type="predicted"/>
<organism evidence="2 3">
    <name type="scientific">Kitasatospora nipponensis</name>
    <dbReference type="NCBI Taxonomy" id="258049"/>
    <lineage>
        <taxon>Bacteria</taxon>
        <taxon>Bacillati</taxon>
        <taxon>Actinomycetota</taxon>
        <taxon>Actinomycetes</taxon>
        <taxon>Kitasatosporales</taxon>
        <taxon>Streptomycetaceae</taxon>
        <taxon>Kitasatospora</taxon>
    </lineage>
</organism>
<sequence length="232" mass="23594">MIPLVRYHLELLVRSQRWLPPFLTYVLLMLLSISGSQAMLDSLGYAAALLVPVTAWYVRCALTTDPPAARACLVAAVGAVRVQVASLLAGLLAGLVPAVLGVLGIWLISERTTVPRGGEAMPTVVRPEVAQPAAAGAGLLAAVACVLVGVVVGALCHRPVLLRGSYGILATLGLSVAVLVTAVSPANRAVSALVTAARTARLEPPVAAPLAALVLAALAVAGTAALAARRTE</sequence>
<accession>A0ABN1WKX7</accession>
<dbReference type="Proteomes" id="UP001500037">
    <property type="component" value="Unassembled WGS sequence"/>
</dbReference>
<evidence type="ECO:0000313" key="3">
    <source>
        <dbReference type="Proteomes" id="UP001500037"/>
    </source>
</evidence>
<feature type="transmembrane region" description="Helical" evidence="1">
    <location>
        <begin position="166"/>
        <end position="186"/>
    </location>
</feature>
<reference evidence="2 3" key="1">
    <citation type="journal article" date="2019" name="Int. J. Syst. Evol. Microbiol.">
        <title>The Global Catalogue of Microorganisms (GCM) 10K type strain sequencing project: providing services to taxonomists for standard genome sequencing and annotation.</title>
        <authorList>
            <consortium name="The Broad Institute Genomics Platform"/>
            <consortium name="The Broad Institute Genome Sequencing Center for Infectious Disease"/>
            <person name="Wu L."/>
            <person name="Ma J."/>
        </authorList>
    </citation>
    <scope>NUCLEOTIDE SEQUENCE [LARGE SCALE GENOMIC DNA]</scope>
    <source>
        <strain evidence="2 3">JCM 13004</strain>
    </source>
</reference>
<dbReference type="EMBL" id="BAAALF010000081">
    <property type="protein sequence ID" value="GAA1247822.1"/>
    <property type="molecule type" value="Genomic_DNA"/>
</dbReference>
<evidence type="ECO:0000256" key="1">
    <source>
        <dbReference type="SAM" id="Phobius"/>
    </source>
</evidence>
<dbReference type="RefSeq" id="WP_344443534.1">
    <property type="nucleotide sequence ID" value="NZ_BAAALF010000081.1"/>
</dbReference>
<feature type="transmembrane region" description="Helical" evidence="1">
    <location>
        <begin position="21"/>
        <end position="39"/>
    </location>
</feature>
<feature type="transmembrane region" description="Helical" evidence="1">
    <location>
        <begin position="45"/>
        <end position="63"/>
    </location>
</feature>
<gene>
    <name evidence="2" type="ORF">GCM10009665_43420</name>
</gene>
<keyword evidence="1" id="KW-0472">Membrane</keyword>
<evidence type="ECO:0000313" key="2">
    <source>
        <dbReference type="EMBL" id="GAA1247822.1"/>
    </source>
</evidence>
<feature type="transmembrane region" description="Helical" evidence="1">
    <location>
        <begin position="84"/>
        <end position="109"/>
    </location>
</feature>
<feature type="transmembrane region" description="Helical" evidence="1">
    <location>
        <begin position="206"/>
        <end position="228"/>
    </location>
</feature>
<evidence type="ECO:0008006" key="4">
    <source>
        <dbReference type="Google" id="ProtNLM"/>
    </source>
</evidence>
<keyword evidence="1" id="KW-0812">Transmembrane</keyword>
<protein>
    <recommendedName>
        <fullName evidence="4">ABC transporter</fullName>
    </recommendedName>
</protein>
<keyword evidence="1" id="KW-1133">Transmembrane helix</keyword>